<dbReference type="PRINTS" id="PR00132">
    <property type="entry name" value="GLHYDRLASE2"/>
</dbReference>
<protein>
    <recommendedName>
        <fullName evidence="3 7">Beta-galactosidase</fullName>
        <ecNumber evidence="3 7">3.2.1.23</ecNumber>
    </recommendedName>
    <alternativeName>
        <fullName evidence="6 7">Lactase</fullName>
    </alternativeName>
</protein>
<keyword evidence="5 7" id="KW-0326">Glycosidase</keyword>
<feature type="domain" description="Beta galactosidase small chain/" evidence="9">
    <location>
        <begin position="809"/>
        <end position="1078"/>
    </location>
</feature>
<dbReference type="SUPFAM" id="SSF74650">
    <property type="entry name" value="Galactose mutarotase-like"/>
    <property type="match status" value="1"/>
</dbReference>
<dbReference type="SUPFAM" id="SSF49785">
    <property type="entry name" value="Galactose-binding domain-like"/>
    <property type="match status" value="1"/>
</dbReference>
<dbReference type="KEGG" id="cate:C2869_13615"/>
<dbReference type="Pfam" id="PF16353">
    <property type="entry name" value="LacZ_4"/>
    <property type="match status" value="1"/>
</dbReference>
<proteinExistence type="inferred from homology"/>
<dbReference type="PROSITE" id="PS00719">
    <property type="entry name" value="GLYCOSYL_HYDROL_F2_1"/>
    <property type="match status" value="1"/>
</dbReference>
<dbReference type="SUPFAM" id="SSF51445">
    <property type="entry name" value="(Trans)glycosidases"/>
    <property type="match status" value="1"/>
</dbReference>
<dbReference type="Gene3D" id="2.60.120.260">
    <property type="entry name" value="Galactose-binding domain-like"/>
    <property type="match status" value="1"/>
</dbReference>
<keyword evidence="11" id="KW-1185">Reference proteome</keyword>
<comment type="similarity">
    <text evidence="2 7">Belongs to the glycosyl hydrolase 2 family.</text>
</comment>
<name>A0A2S0VTA3_9ALTE</name>
<dbReference type="InterPro" id="IPR014718">
    <property type="entry name" value="GH-type_carb-bd"/>
</dbReference>
<sequence length="1080" mass="123073">MNYHSRKVKKTLSVLGVAIGLVSTFPSVAKVQNDWENPEVVQINRLPARVQSYSFDTLDQALERDRSASSIQILDGDWKFKFVDDSKDRPLDFYKNNYNSKNWKTIPVPSNWEVHGYGQPIYTNSKYPMFKDGKYGPQDIKIPYITRENPVGSYLKDFNIDKDWQDQQIILHFGGVTSAYYVWVNGEKVGYAQGSRLPSEFDITDYVKTGKNKLAVQVFRWSDGSYLEDQDHWRLSGIHREVMLMAQPKVSINDFHIKTKLYDNYTKAKLEVRPELSNIEDINLKGWTIEGQLYEADGREVLSKPMSVDAPTVTRIVYPQRDQFAFGLLNAEVNAPKLWNSEQPNLYTLVLTLKDPKGKVIETRSDRVGFRDIKIGKNQELLINGQNVEIIGVNRHDHDAKDGKMLTRQDLIDDVILMKKFNINSVRTSHYPNDAYFYDLCDEYGIYVMDEANIESHGVGGLLANLPEWNHAMMQRFVRMVERDKNHPSIISWSFGNESGTGPNFAAMSSWAKDLDPERLIHYEGAQGDPTHPDYIGLTERYITKDQKEKLHTPLANPTDPFWVDMISRMYPNIEDLIGLAESPYINRPILMCEYAHAMGNSLGNLAEYWEEVRNRPNLIGGYIWDWIDQGLETQNANGETFLAYGGDFGDKPNDSNFCINGIIDSYRQPKPQLWEAKYVFQPAKFTAVDLTAGVIDLKNRFFFDNLQKYVLVWTLSADDKVLQTGSMHGLDIAANDTKQITLPFTQPEIEAGKRYWLQLSLRTADNKVWAKAGHEVAKQQFELPYFQKANSEPESKSVKLSDNGKQVIVKNADFSARFDRQSGFLTSYKVGGQTLIKDALKPNFFRPQTDNDRLGWRTHNTLAIWKAATESLKLEEFDVSDSSNKVTVKTIHSHTNDIKVITKYVVNGSSQIDVSLELKASKSLPSMPRLGMTTVVDASLNDMSFYGRGPFENYSDRNQGADIGIYSGKVIDFTYEYVRPQENGNRTDVDWLKLANSRTTLVVDGKQNLSISVWPWTAENLDQATHPYKLKTFDGLTVNIDLMQAGIGGIDSWSPKAAPIDKYKIFSGNYSYSFTLKAE</sequence>
<dbReference type="InterPro" id="IPR050347">
    <property type="entry name" value="Bact_Beta-galactosidase"/>
</dbReference>
<dbReference type="SMR" id="A0A2S0VTA3"/>
<dbReference type="InterPro" id="IPR008979">
    <property type="entry name" value="Galactose-bd-like_sf"/>
</dbReference>
<dbReference type="InterPro" id="IPR006101">
    <property type="entry name" value="Glyco_hydro_2"/>
</dbReference>
<evidence type="ECO:0000256" key="4">
    <source>
        <dbReference type="ARBA" id="ARBA00022801"/>
    </source>
</evidence>
<feature type="chain" id="PRO_5015583410" description="Beta-galactosidase" evidence="8">
    <location>
        <begin position="30"/>
        <end position="1080"/>
    </location>
</feature>
<dbReference type="Gene3D" id="3.20.20.80">
    <property type="entry name" value="Glycosidases"/>
    <property type="match status" value="1"/>
</dbReference>
<dbReference type="GO" id="GO:0005990">
    <property type="term" value="P:lactose catabolic process"/>
    <property type="evidence" value="ECO:0007669"/>
    <property type="project" value="TreeGrafter"/>
</dbReference>
<reference evidence="10 11" key="1">
    <citation type="submission" date="2018-01" db="EMBL/GenBank/DDBJ databases">
        <title>Genome sequence of a Cantenovulum-like bacteria.</title>
        <authorList>
            <person name="Tan W.R."/>
            <person name="Lau N.-S."/>
            <person name="Go F."/>
            <person name="Amirul A.-A.A."/>
        </authorList>
    </citation>
    <scope>NUCLEOTIDE SEQUENCE [LARGE SCALE GENOMIC DNA]</scope>
    <source>
        <strain evidence="10 11">CCB-QB4</strain>
    </source>
</reference>
<dbReference type="InterPro" id="IPR011013">
    <property type="entry name" value="Gal_mutarotase_sf_dom"/>
</dbReference>
<dbReference type="InterPro" id="IPR036156">
    <property type="entry name" value="Beta-gal/glucu_dom_sf"/>
</dbReference>
<dbReference type="Pfam" id="PF02837">
    <property type="entry name" value="Glyco_hydro_2_N"/>
    <property type="match status" value="1"/>
</dbReference>
<dbReference type="Gene3D" id="2.60.40.10">
    <property type="entry name" value="Immunoglobulins"/>
    <property type="match status" value="2"/>
</dbReference>
<dbReference type="SUPFAM" id="SSF49303">
    <property type="entry name" value="beta-Galactosidase/glucuronidase domain"/>
    <property type="match status" value="2"/>
</dbReference>
<evidence type="ECO:0000256" key="7">
    <source>
        <dbReference type="RuleBase" id="RU361154"/>
    </source>
</evidence>
<evidence type="ECO:0000256" key="6">
    <source>
        <dbReference type="ARBA" id="ARBA00032230"/>
    </source>
</evidence>
<evidence type="ECO:0000256" key="1">
    <source>
        <dbReference type="ARBA" id="ARBA00001412"/>
    </source>
</evidence>
<dbReference type="EC" id="3.2.1.23" evidence="3 7"/>
<dbReference type="InterPro" id="IPR017853">
    <property type="entry name" value="GH"/>
</dbReference>
<organism evidence="10 11">
    <name type="scientific">Saccharobesus litoralis</name>
    <dbReference type="NCBI Taxonomy" id="2172099"/>
    <lineage>
        <taxon>Bacteria</taxon>
        <taxon>Pseudomonadati</taxon>
        <taxon>Pseudomonadota</taxon>
        <taxon>Gammaproteobacteria</taxon>
        <taxon>Alteromonadales</taxon>
        <taxon>Alteromonadaceae</taxon>
        <taxon>Saccharobesus</taxon>
    </lineage>
</organism>
<keyword evidence="8" id="KW-0732">Signal</keyword>
<dbReference type="PROSITE" id="PS00608">
    <property type="entry name" value="GLYCOSYL_HYDROL_F2_2"/>
    <property type="match status" value="1"/>
</dbReference>
<dbReference type="Gene3D" id="2.70.98.10">
    <property type="match status" value="1"/>
</dbReference>
<dbReference type="GO" id="GO:0009341">
    <property type="term" value="C:beta-galactosidase complex"/>
    <property type="evidence" value="ECO:0007669"/>
    <property type="project" value="InterPro"/>
</dbReference>
<evidence type="ECO:0000256" key="2">
    <source>
        <dbReference type="ARBA" id="ARBA00007401"/>
    </source>
</evidence>
<dbReference type="Pfam" id="PF00703">
    <property type="entry name" value="Glyco_hydro_2"/>
    <property type="match status" value="1"/>
</dbReference>
<dbReference type="GO" id="GO:0030246">
    <property type="term" value="F:carbohydrate binding"/>
    <property type="evidence" value="ECO:0007669"/>
    <property type="project" value="InterPro"/>
</dbReference>
<dbReference type="InterPro" id="IPR023232">
    <property type="entry name" value="Glyco_hydro_2_AS"/>
</dbReference>
<dbReference type="GO" id="GO:0004565">
    <property type="term" value="F:beta-galactosidase activity"/>
    <property type="evidence" value="ECO:0007669"/>
    <property type="project" value="UniProtKB-EC"/>
</dbReference>
<dbReference type="InterPro" id="IPR006104">
    <property type="entry name" value="Glyco_hydro_2_N"/>
</dbReference>
<gene>
    <name evidence="10" type="ORF">C2869_13615</name>
</gene>
<dbReference type="EMBL" id="CP026604">
    <property type="protein sequence ID" value="AWB67412.1"/>
    <property type="molecule type" value="Genomic_DNA"/>
</dbReference>
<dbReference type="InterPro" id="IPR023230">
    <property type="entry name" value="Glyco_hydro_2_CS"/>
</dbReference>
<accession>A0A2S0VTA3</accession>
<dbReference type="InterPro" id="IPR013783">
    <property type="entry name" value="Ig-like_fold"/>
</dbReference>
<dbReference type="Proteomes" id="UP000244441">
    <property type="component" value="Chromosome"/>
</dbReference>
<dbReference type="AlphaFoldDB" id="A0A2S0VTA3"/>
<dbReference type="InterPro" id="IPR006103">
    <property type="entry name" value="Glyco_hydro_2_cat"/>
</dbReference>
<feature type="signal peptide" evidence="8">
    <location>
        <begin position="1"/>
        <end position="29"/>
    </location>
</feature>
<dbReference type="InterPro" id="IPR004199">
    <property type="entry name" value="B-gal_small/dom_5"/>
</dbReference>
<evidence type="ECO:0000313" key="11">
    <source>
        <dbReference type="Proteomes" id="UP000244441"/>
    </source>
</evidence>
<dbReference type="Pfam" id="PF02836">
    <property type="entry name" value="Glyco_hydro_2_C"/>
    <property type="match status" value="1"/>
</dbReference>
<evidence type="ECO:0000256" key="3">
    <source>
        <dbReference type="ARBA" id="ARBA00012756"/>
    </source>
</evidence>
<dbReference type="PANTHER" id="PTHR46323:SF2">
    <property type="entry name" value="BETA-GALACTOSIDASE"/>
    <property type="match status" value="1"/>
</dbReference>
<dbReference type="RefSeq" id="WP_108603459.1">
    <property type="nucleotide sequence ID" value="NZ_CP026604.1"/>
</dbReference>
<evidence type="ECO:0000256" key="8">
    <source>
        <dbReference type="SAM" id="SignalP"/>
    </source>
</evidence>
<evidence type="ECO:0000259" key="9">
    <source>
        <dbReference type="SMART" id="SM01038"/>
    </source>
</evidence>
<dbReference type="Pfam" id="PF02929">
    <property type="entry name" value="Bgal_small_N"/>
    <property type="match status" value="1"/>
</dbReference>
<dbReference type="InterPro" id="IPR032312">
    <property type="entry name" value="LacZ_4"/>
</dbReference>
<evidence type="ECO:0000313" key="10">
    <source>
        <dbReference type="EMBL" id="AWB67412.1"/>
    </source>
</evidence>
<comment type="catalytic activity">
    <reaction evidence="1 7">
        <text>Hydrolysis of terminal non-reducing beta-D-galactose residues in beta-D-galactosides.</text>
        <dbReference type="EC" id="3.2.1.23"/>
    </reaction>
</comment>
<evidence type="ECO:0000256" key="5">
    <source>
        <dbReference type="ARBA" id="ARBA00023295"/>
    </source>
</evidence>
<dbReference type="PANTHER" id="PTHR46323">
    <property type="entry name" value="BETA-GALACTOSIDASE"/>
    <property type="match status" value="1"/>
</dbReference>
<dbReference type="OrthoDB" id="9758603at2"/>
<keyword evidence="4 7" id="KW-0378">Hydrolase</keyword>
<dbReference type="InterPro" id="IPR006102">
    <property type="entry name" value="Ig-like_GH2"/>
</dbReference>
<dbReference type="SMART" id="SM01038">
    <property type="entry name" value="Bgal_small_N"/>
    <property type="match status" value="1"/>
</dbReference>